<evidence type="ECO:0000256" key="2">
    <source>
        <dbReference type="ARBA" id="ARBA00022737"/>
    </source>
</evidence>
<sequence length="580" mass="64750">MKIAEIFILVLSSILLFSGCCINGVSYDYSATTKCLVEPERAHYRGGLIVNPAFNYGTEGWSPFGGAVIQEGISETGNRFVMVENRTNSLDSLSQKVQLEKGNLYSFSAWIQISKGSENESEIVSVMFKTSEGTLIPGGEVVAKQGCWSLLKGGIVANFSSPVEILLECRNTRVDIWADSLSMQPFTPEQWRTHQEESINKVRKSRVSLQLTYANETALDGAIVSIKQTKPGFPFGCGINHKILNSTGYQDWFTSRFRFTSFTNEMKWYSTEKKQGEENYVVADAMVEFAQQNGIFIRGHNILWDNPKMQPDWVKDLPPDELRDATIQRVNSVVSRYAGQLIGWDVVNENLHFRFFEDNLGENASAVFYSMTYSLDPDTILFMNEYNTIEDSTDQDSSAVRYKKKLEEILGFPGNENVKAGIGLQGHFGSGQPNIAYMRCELDILGTMGLPIWLTEVDLHKSPDQAKYLEEILREGFSHPAVEGIIIFGGPEVSGFYNMTLAGEDFINTEVGDVVDKLIDEWTSGDLEIAGDDEGFSEVLLFHGDYVATVNHPRTNSSTTVNFTVTKDTTGRSILVQIDA</sequence>
<proteinExistence type="inferred from homology"/>
<dbReference type="SUPFAM" id="SSF51445">
    <property type="entry name" value="(Trans)glycosidases"/>
    <property type="match status" value="1"/>
</dbReference>
<dbReference type="InterPro" id="IPR044846">
    <property type="entry name" value="GH10"/>
</dbReference>
<evidence type="ECO:0000256" key="3">
    <source>
        <dbReference type="ARBA" id="ARBA00022801"/>
    </source>
</evidence>
<evidence type="ECO:0000313" key="8">
    <source>
        <dbReference type="EMBL" id="GKV19816.1"/>
    </source>
</evidence>
<dbReference type="Pfam" id="PF00331">
    <property type="entry name" value="Glyco_hydro_10"/>
    <property type="match status" value="1"/>
</dbReference>
<dbReference type="PROSITE" id="PS51760">
    <property type="entry name" value="GH10_2"/>
    <property type="match status" value="1"/>
</dbReference>
<evidence type="ECO:0000256" key="4">
    <source>
        <dbReference type="ARBA" id="ARBA00023277"/>
    </source>
</evidence>
<keyword evidence="6" id="KW-0732">Signal</keyword>
<keyword evidence="5" id="KW-0624">Polysaccharide degradation</keyword>
<dbReference type="EMBL" id="BPVZ01000053">
    <property type="protein sequence ID" value="GKV19816.1"/>
    <property type="molecule type" value="Genomic_DNA"/>
</dbReference>
<gene>
    <name evidence="8" type="ORF">SLEP1_g30033</name>
</gene>
<comment type="similarity">
    <text evidence="1">Belongs to the glycosyl hydrolase 10 (cellulase F) family.</text>
</comment>
<dbReference type="PROSITE" id="PS51257">
    <property type="entry name" value="PROKAR_LIPOPROTEIN"/>
    <property type="match status" value="1"/>
</dbReference>
<dbReference type="Gene3D" id="2.60.120.260">
    <property type="entry name" value="Galactose-binding domain-like"/>
    <property type="match status" value="1"/>
</dbReference>
<dbReference type="Gene3D" id="3.20.20.80">
    <property type="entry name" value="Glycosidases"/>
    <property type="match status" value="1"/>
</dbReference>
<dbReference type="SMART" id="SM00633">
    <property type="entry name" value="Glyco_10"/>
    <property type="match status" value="1"/>
</dbReference>
<feature type="domain" description="GH10" evidence="7">
    <location>
        <begin position="203"/>
        <end position="518"/>
    </location>
</feature>
<dbReference type="InterPro" id="IPR003305">
    <property type="entry name" value="CenC_carb-bd"/>
</dbReference>
<organism evidence="8 9">
    <name type="scientific">Rubroshorea leprosula</name>
    <dbReference type="NCBI Taxonomy" id="152421"/>
    <lineage>
        <taxon>Eukaryota</taxon>
        <taxon>Viridiplantae</taxon>
        <taxon>Streptophyta</taxon>
        <taxon>Embryophyta</taxon>
        <taxon>Tracheophyta</taxon>
        <taxon>Spermatophyta</taxon>
        <taxon>Magnoliopsida</taxon>
        <taxon>eudicotyledons</taxon>
        <taxon>Gunneridae</taxon>
        <taxon>Pentapetalae</taxon>
        <taxon>rosids</taxon>
        <taxon>malvids</taxon>
        <taxon>Malvales</taxon>
        <taxon>Dipterocarpaceae</taxon>
        <taxon>Rubroshorea</taxon>
    </lineage>
</organism>
<evidence type="ECO:0000256" key="5">
    <source>
        <dbReference type="ARBA" id="ARBA00023326"/>
    </source>
</evidence>
<feature type="signal peptide" evidence="6">
    <location>
        <begin position="1"/>
        <end position="27"/>
    </location>
</feature>
<dbReference type="Pfam" id="PF02018">
    <property type="entry name" value="CBM_4_9"/>
    <property type="match status" value="1"/>
</dbReference>
<keyword evidence="9" id="KW-1185">Reference proteome</keyword>
<keyword evidence="4" id="KW-0119">Carbohydrate metabolism</keyword>
<dbReference type="InterPro" id="IPR008979">
    <property type="entry name" value="Galactose-bd-like_sf"/>
</dbReference>
<keyword evidence="2" id="KW-0677">Repeat</keyword>
<evidence type="ECO:0000256" key="6">
    <source>
        <dbReference type="SAM" id="SignalP"/>
    </source>
</evidence>
<comment type="caution">
    <text evidence="8">The sequence shown here is derived from an EMBL/GenBank/DDBJ whole genome shotgun (WGS) entry which is preliminary data.</text>
</comment>
<keyword evidence="3" id="KW-0378">Hydrolase</keyword>
<dbReference type="AlphaFoldDB" id="A0AAV5K559"/>
<dbReference type="PANTHER" id="PTHR31490">
    <property type="entry name" value="GLYCOSYL HYDROLASE"/>
    <property type="match status" value="1"/>
</dbReference>
<name>A0AAV5K559_9ROSI</name>
<accession>A0AAV5K559</accession>
<dbReference type="GO" id="GO:0031176">
    <property type="term" value="F:endo-1,4-beta-xylanase activity"/>
    <property type="evidence" value="ECO:0007669"/>
    <property type="project" value="UniProtKB-ARBA"/>
</dbReference>
<reference evidence="8 9" key="1">
    <citation type="journal article" date="2021" name="Commun. Biol.">
        <title>The genome of Shorea leprosula (Dipterocarpaceae) highlights the ecological relevance of drought in aseasonal tropical rainforests.</title>
        <authorList>
            <person name="Ng K.K.S."/>
            <person name="Kobayashi M.J."/>
            <person name="Fawcett J.A."/>
            <person name="Hatakeyama M."/>
            <person name="Paape T."/>
            <person name="Ng C.H."/>
            <person name="Ang C.C."/>
            <person name="Tnah L.H."/>
            <person name="Lee C.T."/>
            <person name="Nishiyama T."/>
            <person name="Sese J."/>
            <person name="O'Brien M.J."/>
            <person name="Copetti D."/>
            <person name="Mohd Noor M.I."/>
            <person name="Ong R.C."/>
            <person name="Putra M."/>
            <person name="Sireger I.Z."/>
            <person name="Indrioko S."/>
            <person name="Kosugi Y."/>
            <person name="Izuno A."/>
            <person name="Isagi Y."/>
            <person name="Lee S.L."/>
            <person name="Shimizu K.K."/>
        </authorList>
    </citation>
    <scope>NUCLEOTIDE SEQUENCE [LARGE SCALE GENOMIC DNA]</scope>
    <source>
        <strain evidence="8">214</strain>
    </source>
</reference>
<dbReference type="InterPro" id="IPR001000">
    <property type="entry name" value="GH10_dom"/>
</dbReference>
<dbReference type="Proteomes" id="UP001054252">
    <property type="component" value="Unassembled WGS sequence"/>
</dbReference>
<evidence type="ECO:0000256" key="1">
    <source>
        <dbReference type="ARBA" id="ARBA00007495"/>
    </source>
</evidence>
<dbReference type="InterPro" id="IPR017853">
    <property type="entry name" value="GH"/>
</dbReference>
<evidence type="ECO:0000259" key="7">
    <source>
        <dbReference type="PROSITE" id="PS51760"/>
    </source>
</evidence>
<protein>
    <recommendedName>
        <fullName evidence="7">GH10 domain-containing protein</fullName>
    </recommendedName>
</protein>
<dbReference type="GO" id="GO:0000272">
    <property type="term" value="P:polysaccharide catabolic process"/>
    <property type="evidence" value="ECO:0007669"/>
    <property type="project" value="UniProtKB-KW"/>
</dbReference>
<dbReference type="SUPFAM" id="SSF49785">
    <property type="entry name" value="Galactose-binding domain-like"/>
    <property type="match status" value="1"/>
</dbReference>
<feature type="chain" id="PRO_5043652379" description="GH10 domain-containing protein" evidence="6">
    <location>
        <begin position="28"/>
        <end position="580"/>
    </location>
</feature>
<evidence type="ECO:0000313" key="9">
    <source>
        <dbReference type="Proteomes" id="UP001054252"/>
    </source>
</evidence>
<dbReference type="PANTHER" id="PTHR31490:SF52">
    <property type="entry name" value="ENDO-1,4-BETA-XYLANASE 5-RELATED"/>
    <property type="match status" value="1"/>
</dbReference>